<dbReference type="InterPro" id="IPR001867">
    <property type="entry name" value="OmpR/PhoB-type_DNA-bd"/>
</dbReference>
<feature type="DNA-binding region" description="OmpR/PhoB-type" evidence="7">
    <location>
        <begin position="134"/>
        <end position="230"/>
    </location>
</feature>
<dbReference type="CDD" id="cd00383">
    <property type="entry name" value="trans_reg_C"/>
    <property type="match status" value="1"/>
</dbReference>
<dbReference type="RefSeq" id="WP_067384412.1">
    <property type="nucleotide sequence ID" value="NZ_CP015839.1"/>
</dbReference>
<evidence type="ECO:0000256" key="1">
    <source>
        <dbReference type="ARBA" id="ARBA00022553"/>
    </source>
</evidence>
<dbReference type="PROSITE" id="PS51755">
    <property type="entry name" value="OMPR_PHOB"/>
    <property type="match status" value="1"/>
</dbReference>
<dbReference type="InterPro" id="IPR011006">
    <property type="entry name" value="CheY-like_superfamily"/>
</dbReference>
<keyword evidence="2" id="KW-0902">Two-component regulatory system</keyword>
<reference evidence="10 11" key="2">
    <citation type="journal article" date="2018" name="Int. J. Syst. Evol. Microbiol.">
        <title>Marinobacterium aestuarii sp. nov., a benzene-degrading marine bacterium isolated from estuary sediment.</title>
        <authorList>
            <person name="Bae S.S."/>
            <person name="Jung J."/>
            <person name="Chung D."/>
            <person name="Baek K."/>
        </authorList>
    </citation>
    <scope>NUCLEOTIDE SEQUENCE [LARGE SCALE GENOMIC DNA]</scope>
    <source>
        <strain evidence="10 11">ST58-10</strain>
    </source>
</reference>
<name>A0A1A9F1L2_9GAMM</name>
<dbReference type="InterPro" id="IPR039420">
    <property type="entry name" value="WalR-like"/>
</dbReference>
<dbReference type="STRING" id="1821621.A8C75_15600"/>
<dbReference type="GO" id="GO:0005829">
    <property type="term" value="C:cytosol"/>
    <property type="evidence" value="ECO:0007669"/>
    <property type="project" value="TreeGrafter"/>
</dbReference>
<dbReference type="KEGG" id="mars:A8C75_15600"/>
<organism evidence="10 11">
    <name type="scientific">Marinobacterium aestuarii</name>
    <dbReference type="NCBI Taxonomy" id="1821621"/>
    <lineage>
        <taxon>Bacteria</taxon>
        <taxon>Pseudomonadati</taxon>
        <taxon>Pseudomonadota</taxon>
        <taxon>Gammaproteobacteria</taxon>
        <taxon>Oceanospirillales</taxon>
        <taxon>Oceanospirillaceae</taxon>
        <taxon>Marinobacterium</taxon>
    </lineage>
</organism>
<keyword evidence="3" id="KW-0805">Transcription regulation</keyword>
<keyword evidence="5" id="KW-0804">Transcription</keyword>
<sequence length="237" mass="26565">MKQNRLIYIVDDEADICTLVSEELERFGYETRICRTGAQAAQAIRQRRPDLCIIDLGLPDMDGMALVRQLGELQGIGIMILSGRDSTPDRVLGLELGADDYITKPFEPRELVARANSLLRRLEQIDAPAADSRPRRAAFGNWTFDPASLTLSNERGHSEVLSSAEAQLLNALLRAPRQILSREQLLGDRADPFDRSIDVRMSRIRKKIEADPKNPAIIKTIYGAGYMLMTEVSWQQG</sequence>
<dbReference type="SMART" id="SM00448">
    <property type="entry name" value="REC"/>
    <property type="match status" value="1"/>
</dbReference>
<evidence type="ECO:0000313" key="10">
    <source>
        <dbReference type="EMBL" id="ANG63758.1"/>
    </source>
</evidence>
<dbReference type="EMBL" id="CP015839">
    <property type="protein sequence ID" value="ANG63758.1"/>
    <property type="molecule type" value="Genomic_DNA"/>
</dbReference>
<evidence type="ECO:0000259" key="9">
    <source>
        <dbReference type="PROSITE" id="PS51755"/>
    </source>
</evidence>
<evidence type="ECO:0000256" key="6">
    <source>
        <dbReference type="PROSITE-ProRule" id="PRU00169"/>
    </source>
</evidence>
<dbReference type="SMART" id="SM00862">
    <property type="entry name" value="Trans_reg_C"/>
    <property type="match status" value="1"/>
</dbReference>
<gene>
    <name evidence="10" type="ORF">A8C75_15600</name>
</gene>
<feature type="domain" description="Response regulatory" evidence="8">
    <location>
        <begin position="6"/>
        <end position="119"/>
    </location>
</feature>
<dbReference type="Pfam" id="PF00486">
    <property type="entry name" value="Trans_reg_C"/>
    <property type="match status" value="1"/>
</dbReference>
<dbReference type="SUPFAM" id="SSF46894">
    <property type="entry name" value="C-terminal effector domain of the bipartite response regulators"/>
    <property type="match status" value="1"/>
</dbReference>
<dbReference type="SUPFAM" id="SSF52172">
    <property type="entry name" value="CheY-like"/>
    <property type="match status" value="1"/>
</dbReference>
<keyword evidence="11" id="KW-1185">Reference proteome</keyword>
<dbReference type="GO" id="GO:0032993">
    <property type="term" value="C:protein-DNA complex"/>
    <property type="evidence" value="ECO:0007669"/>
    <property type="project" value="TreeGrafter"/>
</dbReference>
<dbReference type="PANTHER" id="PTHR48111:SF4">
    <property type="entry name" value="DNA-BINDING DUAL TRANSCRIPTIONAL REGULATOR OMPR"/>
    <property type="match status" value="1"/>
</dbReference>
<dbReference type="Gene3D" id="6.10.250.690">
    <property type="match status" value="1"/>
</dbReference>
<evidence type="ECO:0000256" key="7">
    <source>
        <dbReference type="PROSITE-ProRule" id="PRU01091"/>
    </source>
</evidence>
<evidence type="ECO:0000259" key="8">
    <source>
        <dbReference type="PROSITE" id="PS50110"/>
    </source>
</evidence>
<evidence type="ECO:0000256" key="3">
    <source>
        <dbReference type="ARBA" id="ARBA00023015"/>
    </source>
</evidence>
<dbReference type="PANTHER" id="PTHR48111">
    <property type="entry name" value="REGULATOR OF RPOS"/>
    <property type="match status" value="1"/>
</dbReference>
<reference evidence="11" key="1">
    <citation type="submission" date="2016-05" db="EMBL/GenBank/DDBJ databases">
        <authorList>
            <person name="Baek K."/>
            <person name="Yang S.-J."/>
        </authorList>
    </citation>
    <scope>NUCLEOTIDE SEQUENCE [LARGE SCALE GENOMIC DNA]</scope>
    <source>
        <strain evidence="11">ST58-10</strain>
    </source>
</reference>
<evidence type="ECO:0000313" key="11">
    <source>
        <dbReference type="Proteomes" id="UP000078070"/>
    </source>
</evidence>
<evidence type="ECO:0000256" key="5">
    <source>
        <dbReference type="ARBA" id="ARBA00023163"/>
    </source>
</evidence>
<dbReference type="InterPro" id="IPR036388">
    <property type="entry name" value="WH-like_DNA-bd_sf"/>
</dbReference>
<dbReference type="GO" id="GO:0000976">
    <property type="term" value="F:transcription cis-regulatory region binding"/>
    <property type="evidence" value="ECO:0007669"/>
    <property type="project" value="TreeGrafter"/>
</dbReference>
<dbReference type="Proteomes" id="UP000078070">
    <property type="component" value="Chromosome"/>
</dbReference>
<feature type="domain" description="OmpR/PhoB-type" evidence="9">
    <location>
        <begin position="134"/>
        <end position="230"/>
    </location>
</feature>
<dbReference type="InterPro" id="IPR001789">
    <property type="entry name" value="Sig_transdc_resp-reg_receiver"/>
</dbReference>
<dbReference type="AlphaFoldDB" id="A0A1A9F1L2"/>
<dbReference type="Pfam" id="PF00072">
    <property type="entry name" value="Response_reg"/>
    <property type="match status" value="1"/>
</dbReference>
<dbReference type="OrthoDB" id="9802426at2"/>
<proteinExistence type="predicted"/>
<dbReference type="PROSITE" id="PS50110">
    <property type="entry name" value="RESPONSE_REGULATORY"/>
    <property type="match status" value="1"/>
</dbReference>
<dbReference type="GO" id="GO:0000156">
    <property type="term" value="F:phosphorelay response regulator activity"/>
    <property type="evidence" value="ECO:0007669"/>
    <property type="project" value="TreeGrafter"/>
</dbReference>
<dbReference type="Gene3D" id="3.40.50.2300">
    <property type="match status" value="1"/>
</dbReference>
<dbReference type="InterPro" id="IPR016032">
    <property type="entry name" value="Sig_transdc_resp-reg_C-effctor"/>
</dbReference>
<accession>A0A1A9F1L2</accession>
<keyword evidence="1 6" id="KW-0597">Phosphoprotein</keyword>
<dbReference type="Gene3D" id="1.10.10.10">
    <property type="entry name" value="Winged helix-like DNA-binding domain superfamily/Winged helix DNA-binding domain"/>
    <property type="match status" value="1"/>
</dbReference>
<protein>
    <submittedName>
        <fullName evidence="10">DNA-binding response regulator</fullName>
    </submittedName>
</protein>
<dbReference type="GO" id="GO:0006355">
    <property type="term" value="P:regulation of DNA-templated transcription"/>
    <property type="evidence" value="ECO:0007669"/>
    <property type="project" value="InterPro"/>
</dbReference>
<feature type="modified residue" description="4-aspartylphosphate" evidence="6">
    <location>
        <position position="55"/>
    </location>
</feature>
<keyword evidence="4 7" id="KW-0238">DNA-binding</keyword>
<evidence type="ECO:0000256" key="2">
    <source>
        <dbReference type="ARBA" id="ARBA00023012"/>
    </source>
</evidence>
<evidence type="ECO:0000256" key="4">
    <source>
        <dbReference type="ARBA" id="ARBA00023125"/>
    </source>
</evidence>